<dbReference type="InterPro" id="IPR051128">
    <property type="entry name" value="EgtD_Methyltrsf_superfamily"/>
</dbReference>
<dbReference type="EMBL" id="JADIKL010000004">
    <property type="protein sequence ID" value="MFK2931205.1"/>
    <property type="molecule type" value="Genomic_DNA"/>
</dbReference>
<gene>
    <name evidence="4" type="primary">egtD</name>
    <name evidence="4" type="ORF">ISP14_10415</name>
</gene>
<keyword evidence="1 4" id="KW-0489">Methyltransferase</keyword>
<dbReference type="Pfam" id="PF10017">
    <property type="entry name" value="Methyltransf_33"/>
    <property type="match status" value="1"/>
</dbReference>
<comment type="caution">
    <text evidence="4">The sequence shown here is derived from an EMBL/GenBank/DDBJ whole genome shotgun (WGS) entry which is preliminary data.</text>
</comment>
<dbReference type="InterPro" id="IPR019257">
    <property type="entry name" value="MeTrfase_dom"/>
</dbReference>
<dbReference type="InterPro" id="IPR017804">
    <property type="entry name" value="MeTrfase_EgtD-like"/>
</dbReference>
<organism evidence="4 5">
    <name type="scientific">Dyella agri</name>
    <dbReference type="NCBI Taxonomy" id="1926869"/>
    <lineage>
        <taxon>Bacteria</taxon>
        <taxon>Pseudomonadati</taxon>
        <taxon>Pseudomonadota</taxon>
        <taxon>Gammaproteobacteria</taxon>
        <taxon>Lysobacterales</taxon>
        <taxon>Rhodanobacteraceae</taxon>
        <taxon>Dyella</taxon>
    </lineage>
</organism>
<accession>A0ABW8KGF3</accession>
<dbReference type="PANTHER" id="PTHR43397:SF1">
    <property type="entry name" value="ERGOTHIONEINE BIOSYNTHESIS PROTEIN 1"/>
    <property type="match status" value="1"/>
</dbReference>
<keyword evidence="2 4" id="KW-0808">Transferase</keyword>
<dbReference type="NCBIfam" id="TIGR03438">
    <property type="entry name" value="egtD_ergothio"/>
    <property type="match status" value="1"/>
</dbReference>
<evidence type="ECO:0000256" key="2">
    <source>
        <dbReference type="ARBA" id="ARBA00022679"/>
    </source>
</evidence>
<evidence type="ECO:0000256" key="1">
    <source>
        <dbReference type="ARBA" id="ARBA00022603"/>
    </source>
</evidence>
<dbReference type="GO" id="GO:0032259">
    <property type="term" value="P:methylation"/>
    <property type="evidence" value="ECO:0007669"/>
    <property type="project" value="UniProtKB-KW"/>
</dbReference>
<dbReference type="Gene3D" id="3.40.50.150">
    <property type="entry name" value="Vaccinia Virus protein VP39"/>
    <property type="match status" value="1"/>
</dbReference>
<evidence type="ECO:0000313" key="5">
    <source>
        <dbReference type="Proteomes" id="UP001620397"/>
    </source>
</evidence>
<dbReference type="InterPro" id="IPR029063">
    <property type="entry name" value="SAM-dependent_MTases_sf"/>
</dbReference>
<dbReference type="GO" id="GO:0052706">
    <property type="term" value="F:L-histidine N(alpha)-methyltransferase activity"/>
    <property type="evidence" value="ECO:0007669"/>
    <property type="project" value="UniProtKB-EC"/>
</dbReference>
<name>A0ABW8KGF3_9GAMM</name>
<sequence length="317" mass="34808">MHQLPTTRMAFERDVIAGLSARPKTLSPKYLYDARGSALFEEICHTPEYYPTRTETALLRSAAAEIADDVPTGSVLVEFGSGASTKTRLLLDATPQIHAYVAVEISADAVSRAMARLTHDYPDLLVHPIVADFTEPFDIPDHLLARVQVGFFPGSTIGNFSREGAIDLLHSLRDRLGPASRLVVGADLVKNEEALLAAYDDEEGLTSSFNKNLLQRINRELGGDFDISLFAHSARWNAREQRIEMHLVSLQEQTVHIAGTPIAFAAGESIHTENSQKFTGESFRALARAAGWSVRRSWISDNPAFAVFELCPTLSSS</sequence>
<dbReference type="PIRSF" id="PIRSF018005">
    <property type="entry name" value="UCP018005"/>
    <property type="match status" value="1"/>
</dbReference>
<keyword evidence="5" id="KW-1185">Reference proteome</keyword>
<dbReference type="EC" id="2.1.1.44" evidence="4"/>
<feature type="domain" description="Histidine-specific methyltransferase SAM-dependent" evidence="3">
    <location>
        <begin position="11"/>
        <end position="309"/>
    </location>
</feature>
<dbReference type="InterPro" id="IPR035094">
    <property type="entry name" value="EgtD"/>
</dbReference>
<reference evidence="4 5" key="1">
    <citation type="submission" date="2020-10" db="EMBL/GenBank/DDBJ databases">
        <title>Phylogeny of dyella-like bacteria.</title>
        <authorList>
            <person name="Fu J."/>
        </authorList>
    </citation>
    <scope>NUCLEOTIDE SEQUENCE [LARGE SCALE GENOMIC DNA]</scope>
    <source>
        <strain evidence="4 5">DKC-1</strain>
    </source>
</reference>
<dbReference type="SUPFAM" id="SSF53335">
    <property type="entry name" value="S-adenosyl-L-methionine-dependent methyltransferases"/>
    <property type="match status" value="1"/>
</dbReference>
<dbReference type="PANTHER" id="PTHR43397">
    <property type="entry name" value="ERGOTHIONEINE BIOSYNTHESIS PROTEIN 1"/>
    <property type="match status" value="1"/>
</dbReference>
<evidence type="ECO:0000259" key="3">
    <source>
        <dbReference type="Pfam" id="PF10017"/>
    </source>
</evidence>
<proteinExistence type="predicted"/>
<dbReference type="Proteomes" id="UP001620397">
    <property type="component" value="Unassembled WGS sequence"/>
</dbReference>
<evidence type="ECO:0000313" key="4">
    <source>
        <dbReference type="EMBL" id="MFK2931205.1"/>
    </source>
</evidence>
<protein>
    <submittedName>
        <fullName evidence="4">L-histidine N(Alpha)-methyltransferase</fullName>
        <ecNumber evidence="4">2.1.1.44</ecNumber>
    </submittedName>
</protein>